<dbReference type="InterPro" id="IPR025420">
    <property type="entry name" value="DUF4143"/>
</dbReference>
<dbReference type="Pfam" id="PF13635">
    <property type="entry name" value="DUF4143"/>
    <property type="match status" value="1"/>
</dbReference>
<dbReference type="InterPro" id="IPR027417">
    <property type="entry name" value="P-loop_NTPase"/>
</dbReference>
<evidence type="ECO:0000313" key="3">
    <source>
        <dbReference type="Proteomes" id="UP000254808"/>
    </source>
</evidence>
<dbReference type="InterPro" id="IPR041682">
    <property type="entry name" value="AAA_14"/>
</dbReference>
<keyword evidence="3" id="KW-1185">Reference proteome</keyword>
<feature type="domain" description="AAA+ ATPase" evidence="1">
    <location>
        <begin position="22"/>
        <end position="201"/>
    </location>
</feature>
<dbReference type="KEGG" id="cprv:CYPRO_3225"/>
<evidence type="ECO:0000259" key="1">
    <source>
        <dbReference type="SMART" id="SM00382"/>
    </source>
</evidence>
<proteinExistence type="predicted"/>
<dbReference type="Proteomes" id="UP000254808">
    <property type="component" value="Chromosome"/>
</dbReference>
<dbReference type="InterPro" id="IPR003593">
    <property type="entry name" value="AAA+_ATPase"/>
</dbReference>
<dbReference type="PANTHER" id="PTHR43566">
    <property type="entry name" value="CONSERVED PROTEIN"/>
    <property type="match status" value="1"/>
</dbReference>
<sequence length="382" mass="44538">MGSNPPFIGRTVKAAVLRWLRPQRVVLLKGARRTGKTELARQIQQEFEGRCDFLNAEDMDTRNLLADQSVRNYRNLFGQTDLLIIDEAQVIPDIGLMVKLIADEVKGVRILLTGSSSLTLTQSTGEPLTGRKTDLELYPFSMEELRGGWSGVELRKQLTDRILYGSYPEVVFMEHPQDRKIYLKEILRSYLLKDVLMLNELRETDKLRKLLQLLAWQLGQEVSLQELGNTLGMSKNTVERYMELMWDAYVIFPLSGYQKNLRKEVAKSKKWYFCDTGIRNAIIGDFKPMELRPDAGALWENFVITERLRQHRMNLRDTALYFWRTYDRQEVDLIEEDEDGLRAFELKWRLPSKKVKPPLGFAKAYPEAAFEVVHGENWYEYL</sequence>
<organism evidence="2 3">
    <name type="scientific">Cyclonatronum proteinivorum</name>
    <dbReference type="NCBI Taxonomy" id="1457365"/>
    <lineage>
        <taxon>Bacteria</taxon>
        <taxon>Pseudomonadati</taxon>
        <taxon>Balneolota</taxon>
        <taxon>Balneolia</taxon>
        <taxon>Balneolales</taxon>
        <taxon>Cyclonatronaceae</taxon>
        <taxon>Cyclonatronum</taxon>
    </lineage>
</organism>
<dbReference type="SMART" id="SM00382">
    <property type="entry name" value="AAA"/>
    <property type="match status" value="1"/>
</dbReference>
<dbReference type="EMBL" id="CP027806">
    <property type="protein sequence ID" value="AXJ02458.1"/>
    <property type="molecule type" value="Genomic_DNA"/>
</dbReference>
<dbReference type="PANTHER" id="PTHR43566:SF1">
    <property type="entry name" value="AAA+ ATPASE DOMAIN-CONTAINING PROTEIN"/>
    <property type="match status" value="1"/>
</dbReference>
<evidence type="ECO:0000313" key="2">
    <source>
        <dbReference type="EMBL" id="AXJ02458.1"/>
    </source>
</evidence>
<name>A0A345UPQ6_9BACT</name>
<dbReference type="AlphaFoldDB" id="A0A345UPQ6"/>
<dbReference type="SUPFAM" id="SSF52540">
    <property type="entry name" value="P-loop containing nucleoside triphosphate hydrolases"/>
    <property type="match status" value="1"/>
</dbReference>
<dbReference type="Gene3D" id="3.40.50.300">
    <property type="entry name" value="P-loop containing nucleotide triphosphate hydrolases"/>
    <property type="match status" value="1"/>
</dbReference>
<protein>
    <recommendedName>
        <fullName evidence="1">AAA+ ATPase domain-containing protein</fullName>
    </recommendedName>
</protein>
<dbReference type="OrthoDB" id="9778168at2"/>
<gene>
    <name evidence="2" type="ORF">CYPRO_3225</name>
</gene>
<dbReference type="RefSeq" id="WP_114985544.1">
    <property type="nucleotide sequence ID" value="NZ_CP027806.1"/>
</dbReference>
<reference evidence="2 3" key="1">
    <citation type="submission" date="2018-03" db="EMBL/GenBank/DDBJ databases">
        <title>Phenotypic and genomic properties of Cyclonatronum proteinivorum gen. nov., sp. nov., a haloalkaliphilic bacteroidete from soda lakes possessing Na+-translocating rhodopsin.</title>
        <authorList>
            <person name="Toshchakov S.V."/>
            <person name="Korzhenkov A."/>
            <person name="Samarov N.I."/>
            <person name="Kublanov I.V."/>
            <person name="Muntyan M.S."/>
            <person name="Sorokin D.Y."/>
        </authorList>
    </citation>
    <scope>NUCLEOTIDE SEQUENCE [LARGE SCALE GENOMIC DNA]</scope>
    <source>
        <strain evidence="2 3">Omega</strain>
    </source>
</reference>
<accession>A0A345UPQ6</accession>
<dbReference type="Pfam" id="PF13173">
    <property type="entry name" value="AAA_14"/>
    <property type="match status" value="1"/>
</dbReference>